<proteinExistence type="predicted"/>
<dbReference type="Pfam" id="PF07070">
    <property type="entry name" value="Spo0M"/>
    <property type="match status" value="1"/>
</dbReference>
<evidence type="ECO:0000313" key="1">
    <source>
        <dbReference type="EMBL" id="MBM7587993.1"/>
    </source>
</evidence>
<name>A0ABS2NJK4_9BACI</name>
<keyword evidence="2" id="KW-1185">Reference proteome</keyword>
<protein>
    <submittedName>
        <fullName evidence="1">Sporulation-control protein</fullName>
    </submittedName>
</protein>
<dbReference type="RefSeq" id="WP_205175304.1">
    <property type="nucleotide sequence ID" value="NZ_JAFBDZ010000006.1"/>
</dbReference>
<gene>
    <name evidence="1" type="ORF">JOC86_004568</name>
</gene>
<dbReference type="EMBL" id="JAFBDZ010000006">
    <property type="protein sequence ID" value="MBM7587993.1"/>
    <property type="molecule type" value="Genomic_DNA"/>
</dbReference>
<dbReference type="InterPro" id="IPR009776">
    <property type="entry name" value="Spore_0_M"/>
</dbReference>
<reference evidence="1 2" key="1">
    <citation type="submission" date="2021-01" db="EMBL/GenBank/DDBJ databases">
        <title>Genomic Encyclopedia of Type Strains, Phase IV (KMG-IV): sequencing the most valuable type-strain genomes for metagenomic binning, comparative biology and taxonomic classification.</title>
        <authorList>
            <person name="Goeker M."/>
        </authorList>
    </citation>
    <scope>NUCLEOTIDE SEQUENCE [LARGE SCALE GENOMIC DNA]</scope>
    <source>
        <strain evidence="1 2">DSM 24834</strain>
    </source>
</reference>
<accession>A0ABS2NJK4</accession>
<dbReference type="PANTHER" id="PTHR40053">
    <property type="entry name" value="SPORULATION-CONTROL PROTEIN SPO0M"/>
    <property type="match status" value="1"/>
</dbReference>
<dbReference type="Proteomes" id="UP001646157">
    <property type="component" value="Unassembled WGS sequence"/>
</dbReference>
<evidence type="ECO:0000313" key="2">
    <source>
        <dbReference type="Proteomes" id="UP001646157"/>
    </source>
</evidence>
<dbReference type="PANTHER" id="PTHR40053:SF1">
    <property type="entry name" value="SPORULATION-CONTROL PROTEIN SPO0M"/>
    <property type="match status" value="1"/>
</dbReference>
<comment type="caution">
    <text evidence="1">The sequence shown here is derived from an EMBL/GenBank/DDBJ whole genome shotgun (WGS) entry which is preliminary data.</text>
</comment>
<organism evidence="1 2">
    <name type="scientific">Rossellomorea pakistanensis</name>
    <dbReference type="NCBI Taxonomy" id="992288"/>
    <lineage>
        <taxon>Bacteria</taxon>
        <taxon>Bacillati</taxon>
        <taxon>Bacillota</taxon>
        <taxon>Bacilli</taxon>
        <taxon>Bacillales</taxon>
        <taxon>Bacillaceae</taxon>
        <taxon>Rossellomorea</taxon>
    </lineage>
</organism>
<sequence length="225" mass="25715">MSIFKKVIASVGFGSAKVDTKVKNHYITQGETLEGVVEITGGATEQKIEAINLHLMTLYGHEGSDRLTNTVVYSHKVNEPFTISEGERKEIEFSFRVPLDTPMTMKHPGTGQNVPPVWIDTDVDIKNAVDLKDKDYISVEPTETHENIIDAIKIIGFKFRQMENQEAPVYIKTSKPYVQQFEFLPTFGKYINKLDELEVYILEGEEETLKWIRRVKAHLPPFKKN</sequence>